<keyword evidence="5" id="KW-1185">Reference proteome</keyword>
<reference evidence="4 5" key="1">
    <citation type="journal article" date="2016" name="Genome Announc.">
        <title>Draft Genome Sequence of Criibacterium bergeronii gen. nov., sp. nov., Strain CCRI-22567T, Isolated from a Vaginal Sample from a Woman with Bacterial Vaginosis.</title>
        <authorList>
            <person name="Maheux A.F."/>
            <person name="Berube E."/>
            <person name="Boudreau D.K."/>
            <person name="Raymond F."/>
            <person name="Corbeil J."/>
            <person name="Roy P.H."/>
            <person name="Boissinot M."/>
            <person name="Omar R.F."/>
        </authorList>
    </citation>
    <scope>NUCLEOTIDE SEQUENCE [LARGE SCALE GENOMIC DNA]</scope>
    <source>
        <strain evidence="4 5">CCRI-22567</strain>
    </source>
</reference>
<comment type="caution">
    <text evidence="4">The sequence shown here is derived from an EMBL/GenBank/DDBJ whole genome shotgun (WGS) entry which is preliminary data.</text>
</comment>
<dbReference type="InterPro" id="IPR035067">
    <property type="entry name" value="V-type_ATPase_csu/dsu"/>
</dbReference>
<dbReference type="RefSeq" id="WP_068912264.1">
    <property type="nucleotide sequence ID" value="NZ_MBEW02000006.1"/>
</dbReference>
<evidence type="ECO:0000313" key="5">
    <source>
        <dbReference type="Proteomes" id="UP000093352"/>
    </source>
</evidence>
<dbReference type="Gene3D" id="1.10.132.50">
    <property type="entry name" value="ATP synthase (C/AC39) subunit, domain 3"/>
    <property type="match status" value="1"/>
</dbReference>
<dbReference type="GO" id="GO:0046961">
    <property type="term" value="F:proton-transporting ATPase activity, rotational mechanism"/>
    <property type="evidence" value="ECO:0007669"/>
    <property type="project" value="InterPro"/>
</dbReference>
<comment type="similarity">
    <text evidence="1">Belongs to the V-ATPase V0D/AC39 subunit family.</text>
</comment>
<dbReference type="SUPFAM" id="SSF103486">
    <property type="entry name" value="V-type ATP synthase subunit C"/>
    <property type="match status" value="1"/>
</dbReference>
<evidence type="ECO:0000256" key="1">
    <source>
        <dbReference type="ARBA" id="ARBA00006709"/>
    </source>
</evidence>
<dbReference type="InterPro" id="IPR002843">
    <property type="entry name" value="ATPase_V0-cplx_csu/dsu"/>
</dbReference>
<gene>
    <name evidence="4" type="ORF">BBG48_004405</name>
</gene>
<organism evidence="4 5">
    <name type="scientific">Criibacterium bergeronii</name>
    <dbReference type="NCBI Taxonomy" id="1871336"/>
    <lineage>
        <taxon>Bacteria</taxon>
        <taxon>Bacillati</taxon>
        <taxon>Bacillota</taxon>
        <taxon>Clostridia</taxon>
        <taxon>Peptostreptococcales</taxon>
        <taxon>Filifactoraceae</taxon>
        <taxon>Criibacterium</taxon>
    </lineage>
</organism>
<dbReference type="EMBL" id="MBEW02000006">
    <property type="protein sequence ID" value="RDY21598.1"/>
    <property type="molecule type" value="Genomic_DNA"/>
</dbReference>
<dbReference type="Pfam" id="PF01992">
    <property type="entry name" value="vATP-synt_AC39"/>
    <property type="match status" value="1"/>
</dbReference>
<evidence type="ECO:0000313" key="4">
    <source>
        <dbReference type="EMBL" id="RDY21598.1"/>
    </source>
</evidence>
<evidence type="ECO:0000256" key="3">
    <source>
        <dbReference type="ARBA" id="ARBA00023065"/>
    </source>
</evidence>
<dbReference type="InterPro" id="IPR036079">
    <property type="entry name" value="ATPase_csu/dsu_sf"/>
</dbReference>
<dbReference type="AlphaFoldDB" id="A0A371IM96"/>
<keyword evidence="3" id="KW-0406">Ion transport</keyword>
<dbReference type="Proteomes" id="UP000093352">
    <property type="component" value="Unassembled WGS sequence"/>
</dbReference>
<evidence type="ECO:0000256" key="2">
    <source>
        <dbReference type="ARBA" id="ARBA00022448"/>
    </source>
</evidence>
<sequence length="321" mass="36546">MAKDEYIFAVARVKAMENELLKKQDIDSLISATNMDAVQRILVDKGLIQNETEMNNFVEVQNNKLWSFISELTQDKGVFVTIKLKNDFHNAKVAIKSEYMGQDNENLYEQDSIISYKEIETAVKTKTFSNLPAFIAPYVEKAYEIIFKTNDPQLSDSILDKGQLFAMNEFAQNNGSDVLIDYAKTQATIADIKIAVRGAKTKKDQSFFDNALSGVSEFNLNQLSNIASQGEDSLYSFLENSGYTETVDLLKDDFLRFETWADNKIMEDIEKQKYVFTTISPIIAYILARQNEIKNVNIIIASKKNGINEEDIRKMVTKSYV</sequence>
<proteinExistence type="inferred from homology"/>
<keyword evidence="2" id="KW-0813">Transport</keyword>
<name>A0A371IM96_9FIRM</name>
<protein>
    <submittedName>
        <fullName evidence="4">V-type ATP synthase subunit C</fullName>
    </submittedName>
</protein>
<dbReference type="PANTHER" id="PTHR38682:SF1">
    <property type="entry name" value="V-TYPE ATP SYNTHASE SUBUNIT C"/>
    <property type="match status" value="1"/>
</dbReference>
<accession>A0A371IM96</accession>
<dbReference type="Gene3D" id="1.20.1690.10">
    <property type="entry name" value="V-type ATP synthase subunit C domain"/>
    <property type="match status" value="2"/>
</dbReference>
<dbReference type="PANTHER" id="PTHR38682">
    <property type="entry name" value="V-TYPE ATP SYNTHASE SUBUNIT C"/>
    <property type="match status" value="1"/>
</dbReference>
<dbReference type="InterPro" id="IPR050873">
    <property type="entry name" value="V-ATPase_V0D/AC39_subunit"/>
</dbReference>
<dbReference type="InterPro" id="IPR044911">
    <property type="entry name" value="V-type_ATPase_csu/dsu_dom_3"/>
</dbReference>
<dbReference type="STRING" id="1871336.BBG48_01655"/>